<dbReference type="PANTHER" id="PTHR33221:SF13">
    <property type="entry name" value="TRANSCRIPTIONAL REGULATOR-RELATED"/>
    <property type="match status" value="1"/>
</dbReference>
<dbReference type="PROSITE" id="PS01332">
    <property type="entry name" value="HTH_RRF2_1"/>
    <property type="match status" value="1"/>
</dbReference>
<dbReference type="SUPFAM" id="SSF46785">
    <property type="entry name" value="Winged helix' DNA-binding domain"/>
    <property type="match status" value="1"/>
</dbReference>
<dbReference type="GO" id="GO:0003700">
    <property type="term" value="F:DNA-binding transcription factor activity"/>
    <property type="evidence" value="ECO:0007669"/>
    <property type="project" value="TreeGrafter"/>
</dbReference>
<dbReference type="AlphaFoldDB" id="A0A927N666"/>
<sequence>MKLSQGVEWGLHCTALVAQAPDGIAVSRRLLSEHYGLPEAYLAKHLQALVRAGVLTATPGPRGGFRLARPDEQITALEILEAIEGTAPAFLCQEIRQRGTGAVPPEDCTRPCGVSVVMAKADEAWRGSLASVTVADLVALVPSHTRKRNRARLTGEPTGDR</sequence>
<comment type="caution">
    <text evidence="1">The sequence shown here is derived from an EMBL/GenBank/DDBJ whole genome shotgun (WGS) entry which is preliminary data.</text>
</comment>
<dbReference type="InterPro" id="IPR030489">
    <property type="entry name" value="TR_Rrf2-type_CS"/>
</dbReference>
<evidence type="ECO:0000313" key="1">
    <source>
        <dbReference type="EMBL" id="MBE1610993.1"/>
    </source>
</evidence>
<keyword evidence="2" id="KW-1185">Reference proteome</keyword>
<protein>
    <submittedName>
        <fullName evidence="1">Rrf2 family protein</fullName>
    </submittedName>
</protein>
<dbReference type="Pfam" id="PF02082">
    <property type="entry name" value="Rrf2"/>
    <property type="match status" value="1"/>
</dbReference>
<name>A0A927N666_9ACTN</name>
<dbReference type="EMBL" id="JADBEM010000001">
    <property type="protein sequence ID" value="MBE1610993.1"/>
    <property type="molecule type" value="Genomic_DNA"/>
</dbReference>
<dbReference type="InterPro" id="IPR036388">
    <property type="entry name" value="WH-like_DNA-bd_sf"/>
</dbReference>
<dbReference type="Gene3D" id="1.10.10.10">
    <property type="entry name" value="Winged helix-like DNA-binding domain superfamily/Winged helix DNA-binding domain"/>
    <property type="match status" value="1"/>
</dbReference>
<evidence type="ECO:0000313" key="2">
    <source>
        <dbReference type="Proteomes" id="UP000638648"/>
    </source>
</evidence>
<dbReference type="InterPro" id="IPR036390">
    <property type="entry name" value="WH_DNA-bd_sf"/>
</dbReference>
<dbReference type="GO" id="GO:0005829">
    <property type="term" value="C:cytosol"/>
    <property type="evidence" value="ECO:0007669"/>
    <property type="project" value="TreeGrafter"/>
</dbReference>
<proteinExistence type="predicted"/>
<dbReference type="PANTHER" id="PTHR33221">
    <property type="entry name" value="WINGED HELIX-TURN-HELIX TRANSCRIPTIONAL REGULATOR, RRF2 FAMILY"/>
    <property type="match status" value="1"/>
</dbReference>
<accession>A0A927N666</accession>
<dbReference type="InterPro" id="IPR000944">
    <property type="entry name" value="Tscrpt_reg_Rrf2"/>
</dbReference>
<reference evidence="1" key="1">
    <citation type="submission" date="2020-10" db="EMBL/GenBank/DDBJ databases">
        <title>Sequencing the genomes of 1000 actinobacteria strains.</title>
        <authorList>
            <person name="Klenk H.-P."/>
        </authorList>
    </citation>
    <scope>NUCLEOTIDE SEQUENCE</scope>
    <source>
        <strain evidence="1">DSM 45354</strain>
    </source>
</reference>
<organism evidence="1 2">
    <name type="scientific">Actinopolymorpha pittospori</name>
    <dbReference type="NCBI Taxonomy" id="648752"/>
    <lineage>
        <taxon>Bacteria</taxon>
        <taxon>Bacillati</taxon>
        <taxon>Actinomycetota</taxon>
        <taxon>Actinomycetes</taxon>
        <taxon>Propionibacteriales</taxon>
        <taxon>Actinopolymorphaceae</taxon>
        <taxon>Actinopolymorpha</taxon>
    </lineage>
</organism>
<dbReference type="Proteomes" id="UP000638648">
    <property type="component" value="Unassembled WGS sequence"/>
</dbReference>
<gene>
    <name evidence="1" type="ORF">HEB94_007841</name>
</gene>
<dbReference type="PROSITE" id="PS51197">
    <property type="entry name" value="HTH_RRF2_2"/>
    <property type="match status" value="1"/>
</dbReference>
<dbReference type="NCBIfam" id="TIGR00738">
    <property type="entry name" value="rrf2_super"/>
    <property type="match status" value="1"/>
</dbReference>
<dbReference type="RefSeq" id="WP_192754277.1">
    <property type="nucleotide sequence ID" value="NZ_BAABJL010000042.1"/>
</dbReference>